<gene>
    <name evidence="2" type="ORF">AOQ71_16015</name>
</gene>
<protein>
    <submittedName>
        <fullName evidence="2">Uncharacterized protein</fullName>
    </submittedName>
</protein>
<evidence type="ECO:0000313" key="2">
    <source>
        <dbReference type="EMBL" id="KRQ12650.1"/>
    </source>
</evidence>
<comment type="caution">
    <text evidence="2">The sequence shown here is derived from an EMBL/GenBank/DDBJ whole genome shotgun (WGS) entry which is preliminary data.</text>
</comment>
<dbReference type="STRING" id="989370.AOQ71_16015"/>
<dbReference type="AlphaFoldDB" id="A0A0R3DSB6"/>
<dbReference type="Proteomes" id="UP000051936">
    <property type="component" value="Unassembled WGS sequence"/>
</dbReference>
<keyword evidence="3" id="KW-1185">Reference proteome</keyword>
<organism evidence="2 3">
    <name type="scientific">Bradyrhizobium manausense</name>
    <dbReference type="NCBI Taxonomy" id="989370"/>
    <lineage>
        <taxon>Bacteria</taxon>
        <taxon>Pseudomonadati</taxon>
        <taxon>Pseudomonadota</taxon>
        <taxon>Alphaproteobacteria</taxon>
        <taxon>Hyphomicrobiales</taxon>
        <taxon>Nitrobacteraceae</taxon>
        <taxon>Bradyrhizobium</taxon>
    </lineage>
</organism>
<evidence type="ECO:0000313" key="3">
    <source>
        <dbReference type="Proteomes" id="UP000051936"/>
    </source>
</evidence>
<dbReference type="RefSeq" id="WP_057747642.1">
    <property type="nucleotide sequence ID" value="NZ_LJYG01000062.1"/>
</dbReference>
<sequence length="66" mass="7425">MSEQSDRLREQAFQAERLSQTISDHRASQTLKSIAAQYHAQADELERGLGSASYPLVSQQPDEHPE</sequence>
<reference evidence="2 3" key="1">
    <citation type="submission" date="2015-09" db="EMBL/GenBank/DDBJ databases">
        <title>Draft Genome Sequence of Bradyrhizobium manausense Strain BR 3351T, a Novel Symbiotic Nitrogen-Fixing Alphaproteobacterium Isolated from Brazilian Amazon Rain Forest.</title>
        <authorList>
            <person name="De Araujo J.L."/>
            <person name="Zilli J.E."/>
        </authorList>
    </citation>
    <scope>NUCLEOTIDE SEQUENCE [LARGE SCALE GENOMIC DNA]</scope>
    <source>
        <strain evidence="2 3">BR3351</strain>
    </source>
</reference>
<name>A0A0R3DSB6_9BRAD</name>
<accession>A0A0R3DSB6</accession>
<feature type="region of interest" description="Disordered" evidence="1">
    <location>
        <begin position="46"/>
        <end position="66"/>
    </location>
</feature>
<proteinExistence type="predicted"/>
<evidence type="ECO:0000256" key="1">
    <source>
        <dbReference type="SAM" id="MobiDB-lite"/>
    </source>
</evidence>
<dbReference type="EMBL" id="LJYG01000062">
    <property type="protein sequence ID" value="KRQ12650.1"/>
    <property type="molecule type" value="Genomic_DNA"/>
</dbReference>